<feature type="transmembrane region" description="Helical" evidence="1">
    <location>
        <begin position="118"/>
        <end position="139"/>
    </location>
</feature>
<gene>
    <name evidence="2" type="ORF">HYG82_10895</name>
</gene>
<protein>
    <recommendedName>
        <fullName evidence="4">ZIP Zinc transporter</fullName>
    </recommendedName>
</protein>
<dbReference type="GeneID" id="56033804"/>
<keyword evidence="3" id="KW-1185">Reference proteome</keyword>
<dbReference type="Proteomes" id="UP000509241">
    <property type="component" value="Chromosome"/>
</dbReference>
<feature type="transmembrane region" description="Helical" evidence="1">
    <location>
        <begin position="6"/>
        <end position="28"/>
    </location>
</feature>
<feature type="transmembrane region" description="Helical" evidence="1">
    <location>
        <begin position="79"/>
        <end position="97"/>
    </location>
</feature>
<evidence type="ECO:0008006" key="4">
    <source>
        <dbReference type="Google" id="ProtNLM"/>
    </source>
</evidence>
<keyword evidence="1" id="KW-1133">Transmembrane helix</keyword>
<feature type="transmembrane region" description="Helical" evidence="1">
    <location>
        <begin position="229"/>
        <end position="245"/>
    </location>
</feature>
<dbReference type="RefSeq" id="WP_179261068.1">
    <property type="nucleotide sequence ID" value="NZ_CP058601.1"/>
</dbReference>
<feature type="transmembrane region" description="Helical" evidence="1">
    <location>
        <begin position="145"/>
        <end position="164"/>
    </location>
</feature>
<reference evidence="2 3" key="1">
    <citation type="submission" date="2020-07" db="EMBL/GenBank/DDBJ databases">
        <authorList>
            <person name="Cui H."/>
        </authorList>
    </citation>
    <scope>NUCLEOTIDE SEQUENCE [LARGE SCALE GENOMIC DNA]</scope>
    <source>
        <strain evidence="2 3">YPL8</strain>
    </source>
</reference>
<proteinExistence type="predicted"/>
<dbReference type="OrthoDB" id="306050at2157"/>
<feature type="transmembrane region" description="Helical" evidence="1">
    <location>
        <begin position="176"/>
        <end position="193"/>
    </location>
</feature>
<dbReference type="EMBL" id="CP058601">
    <property type="protein sequence ID" value="QLG49333.1"/>
    <property type="molecule type" value="Genomic_DNA"/>
</dbReference>
<organism evidence="2 3">
    <name type="scientific">Natrinema halophilum</name>
    <dbReference type="NCBI Taxonomy" id="1699371"/>
    <lineage>
        <taxon>Archaea</taxon>
        <taxon>Methanobacteriati</taxon>
        <taxon>Methanobacteriota</taxon>
        <taxon>Stenosarchaea group</taxon>
        <taxon>Halobacteria</taxon>
        <taxon>Halobacteriales</taxon>
        <taxon>Natrialbaceae</taxon>
        <taxon>Natrinema</taxon>
    </lineage>
</organism>
<sequence>MRPPEPAAASVPALFAYAAVLALVHLFAGRLGVGGRIPRSRWLSVAGGVSVAYVFVHLLPDIHEAAVTIERHGTPMVFADRYGYLIALFGFVVFYGLEQLARRANRGATRTDGIPATAVFWIHLGSFALYNAIIGSLLWDPELGNITLFVVAMALHFVVTDDGLREHHGQVYQHRGRWILSGAVIVGFVGGYALEGAELLVAVFVPFLAGGVVLNGIKEELPSDRESRFWPFAVGAGSYAALLLFV</sequence>
<keyword evidence="1" id="KW-0472">Membrane</keyword>
<accession>A0A7D5GNF9</accession>
<evidence type="ECO:0000313" key="3">
    <source>
        <dbReference type="Proteomes" id="UP000509241"/>
    </source>
</evidence>
<name>A0A7D5GNF9_9EURY</name>
<evidence type="ECO:0000313" key="2">
    <source>
        <dbReference type="EMBL" id="QLG49333.1"/>
    </source>
</evidence>
<dbReference type="KEGG" id="haly:HYG82_10895"/>
<dbReference type="AlphaFoldDB" id="A0A7D5GNF9"/>
<evidence type="ECO:0000256" key="1">
    <source>
        <dbReference type="SAM" id="Phobius"/>
    </source>
</evidence>
<keyword evidence="1" id="KW-0812">Transmembrane</keyword>
<feature type="transmembrane region" description="Helical" evidence="1">
    <location>
        <begin position="40"/>
        <end position="59"/>
    </location>
</feature>